<organism evidence="2 3">
    <name type="scientific">Muricoccus nepalensis</name>
    <dbReference type="NCBI Taxonomy" id="1854500"/>
    <lineage>
        <taxon>Bacteria</taxon>
        <taxon>Pseudomonadati</taxon>
        <taxon>Pseudomonadota</taxon>
        <taxon>Alphaproteobacteria</taxon>
        <taxon>Acetobacterales</taxon>
        <taxon>Roseomonadaceae</taxon>
        <taxon>Muricoccus</taxon>
    </lineage>
</organism>
<dbReference type="RefSeq" id="WP_140886048.1">
    <property type="nucleotide sequence ID" value="NZ_RCZP01000032.1"/>
</dbReference>
<evidence type="ECO:0000256" key="1">
    <source>
        <dbReference type="SAM" id="MobiDB-lite"/>
    </source>
</evidence>
<proteinExistence type="predicted"/>
<name>A0A502FGS5_9PROT</name>
<accession>A0A502FGS5</accession>
<evidence type="ECO:0008006" key="4">
    <source>
        <dbReference type="Google" id="ProtNLM"/>
    </source>
</evidence>
<dbReference type="Proteomes" id="UP000317078">
    <property type="component" value="Unassembled WGS sequence"/>
</dbReference>
<feature type="compositionally biased region" description="Basic and acidic residues" evidence="1">
    <location>
        <begin position="103"/>
        <end position="124"/>
    </location>
</feature>
<reference evidence="2 3" key="1">
    <citation type="journal article" date="2019" name="Environ. Microbiol.">
        <title>Species interactions and distinct microbial communities in high Arctic permafrost affected cryosols are associated with the CH4 and CO2 gas fluxes.</title>
        <authorList>
            <person name="Altshuler I."/>
            <person name="Hamel J."/>
            <person name="Turney S."/>
            <person name="Magnuson E."/>
            <person name="Levesque R."/>
            <person name="Greer C."/>
            <person name="Whyte L.G."/>
        </authorList>
    </citation>
    <scope>NUCLEOTIDE SEQUENCE [LARGE SCALE GENOMIC DNA]</scope>
    <source>
        <strain evidence="2 3">S9.3B</strain>
    </source>
</reference>
<dbReference type="AlphaFoldDB" id="A0A502FGS5"/>
<comment type="caution">
    <text evidence="2">The sequence shown here is derived from an EMBL/GenBank/DDBJ whole genome shotgun (WGS) entry which is preliminary data.</text>
</comment>
<feature type="region of interest" description="Disordered" evidence="1">
    <location>
        <begin position="96"/>
        <end position="132"/>
    </location>
</feature>
<dbReference type="EMBL" id="RCZP01000032">
    <property type="protein sequence ID" value="TPG48423.1"/>
    <property type="molecule type" value="Genomic_DNA"/>
</dbReference>
<keyword evidence="3" id="KW-1185">Reference proteome</keyword>
<evidence type="ECO:0000313" key="3">
    <source>
        <dbReference type="Proteomes" id="UP000317078"/>
    </source>
</evidence>
<gene>
    <name evidence="2" type="ORF">EAH89_22850</name>
</gene>
<sequence length="132" mass="14398">MTDSLAVLARLRNAEVAAARRRVAEEAARREAAEMAARSADEALVAEARHGTGYVAWLPRGLALRAAAEDEARRAQERAAEAILSLAAARASERAVESLSEMRAAEARRRARRDEQRRLDEAGARRPSQPQG</sequence>
<evidence type="ECO:0000313" key="2">
    <source>
        <dbReference type="EMBL" id="TPG48423.1"/>
    </source>
</evidence>
<protein>
    <recommendedName>
        <fullName evidence="4">Flagellar export protein FliJ</fullName>
    </recommendedName>
</protein>